<accession>A0A0A9E550</accession>
<proteinExistence type="predicted"/>
<feature type="compositionally biased region" description="Basic and acidic residues" evidence="1">
    <location>
        <begin position="13"/>
        <end position="29"/>
    </location>
</feature>
<organism evidence="2">
    <name type="scientific">Arundo donax</name>
    <name type="common">Giant reed</name>
    <name type="synonym">Donax arundinaceus</name>
    <dbReference type="NCBI Taxonomy" id="35708"/>
    <lineage>
        <taxon>Eukaryota</taxon>
        <taxon>Viridiplantae</taxon>
        <taxon>Streptophyta</taxon>
        <taxon>Embryophyta</taxon>
        <taxon>Tracheophyta</taxon>
        <taxon>Spermatophyta</taxon>
        <taxon>Magnoliopsida</taxon>
        <taxon>Liliopsida</taxon>
        <taxon>Poales</taxon>
        <taxon>Poaceae</taxon>
        <taxon>PACMAD clade</taxon>
        <taxon>Arundinoideae</taxon>
        <taxon>Arundineae</taxon>
        <taxon>Arundo</taxon>
    </lineage>
</organism>
<feature type="compositionally biased region" description="Polar residues" evidence="1">
    <location>
        <begin position="1"/>
        <end position="11"/>
    </location>
</feature>
<evidence type="ECO:0000256" key="1">
    <source>
        <dbReference type="SAM" id="MobiDB-lite"/>
    </source>
</evidence>
<dbReference type="AlphaFoldDB" id="A0A0A9E550"/>
<sequence>MRVQGNTSTPPQELERKRSQRHLEEDRQGARRSARVGAPGCRVGSIGGCAHGWRSDFWYLHMDVILFFFSSGTMDL</sequence>
<reference evidence="2" key="2">
    <citation type="journal article" date="2015" name="Data Brief">
        <title>Shoot transcriptome of the giant reed, Arundo donax.</title>
        <authorList>
            <person name="Barrero R.A."/>
            <person name="Guerrero F.D."/>
            <person name="Moolhuijzen P."/>
            <person name="Goolsby J.A."/>
            <person name="Tidwell J."/>
            <person name="Bellgard S.E."/>
            <person name="Bellgard M.I."/>
        </authorList>
    </citation>
    <scope>NUCLEOTIDE SEQUENCE</scope>
    <source>
        <tissue evidence="2">Shoot tissue taken approximately 20 cm above the soil surface</tissue>
    </source>
</reference>
<dbReference type="EMBL" id="GBRH01201971">
    <property type="protein sequence ID" value="JAD95924.1"/>
    <property type="molecule type" value="Transcribed_RNA"/>
</dbReference>
<reference evidence="2" key="1">
    <citation type="submission" date="2014-09" db="EMBL/GenBank/DDBJ databases">
        <authorList>
            <person name="Magalhaes I.L.F."/>
            <person name="Oliveira U."/>
            <person name="Santos F.R."/>
            <person name="Vidigal T.H.D.A."/>
            <person name="Brescovit A.D."/>
            <person name="Santos A.J."/>
        </authorList>
    </citation>
    <scope>NUCLEOTIDE SEQUENCE</scope>
    <source>
        <tissue evidence="2">Shoot tissue taken approximately 20 cm above the soil surface</tissue>
    </source>
</reference>
<name>A0A0A9E550_ARUDO</name>
<protein>
    <submittedName>
        <fullName evidence="2">Uncharacterized protein</fullName>
    </submittedName>
</protein>
<feature type="region of interest" description="Disordered" evidence="1">
    <location>
        <begin position="1"/>
        <end position="37"/>
    </location>
</feature>
<evidence type="ECO:0000313" key="2">
    <source>
        <dbReference type="EMBL" id="JAD95924.1"/>
    </source>
</evidence>